<dbReference type="InterPro" id="IPR058240">
    <property type="entry name" value="rSAM_sf"/>
</dbReference>
<reference evidence="6 7" key="1">
    <citation type="submission" date="2012-01" db="EMBL/GenBank/DDBJ databases">
        <title>Complete sequence of chromosome of Clostridium pasteurianum BC1.</title>
        <authorList>
            <consortium name="US DOE Joint Genome Institute"/>
            <person name="Lucas S."/>
            <person name="Han J."/>
            <person name="Lapidus A."/>
            <person name="Cheng J.-F."/>
            <person name="Goodwin L."/>
            <person name="Pitluck S."/>
            <person name="Peters L."/>
            <person name="Mikhailova N."/>
            <person name="Teshima H."/>
            <person name="Detter J.C."/>
            <person name="Han C."/>
            <person name="Tapia R."/>
            <person name="Land M."/>
            <person name="Hauser L."/>
            <person name="Kyrpides N."/>
            <person name="Ivanova N."/>
            <person name="Pagani I."/>
            <person name="Dunn J."/>
            <person name="Taghavi S."/>
            <person name="Francis A."/>
            <person name="van der Lelie D."/>
            <person name="Woyke T."/>
        </authorList>
    </citation>
    <scope>NUCLEOTIDE SEQUENCE [LARGE SCALE GENOMIC DNA]</scope>
    <source>
        <strain evidence="6 7">BC1</strain>
    </source>
</reference>
<dbReference type="RefSeq" id="WP_015617170.1">
    <property type="nucleotide sequence ID" value="NC_021182.1"/>
</dbReference>
<evidence type="ECO:0000256" key="2">
    <source>
        <dbReference type="ARBA" id="ARBA00022723"/>
    </source>
</evidence>
<dbReference type="PROSITE" id="PS51918">
    <property type="entry name" value="RADICAL_SAM"/>
    <property type="match status" value="1"/>
</dbReference>
<protein>
    <recommendedName>
        <fullName evidence="5">Radical SAM core domain-containing protein</fullName>
    </recommendedName>
</protein>
<dbReference type="Gene3D" id="3.20.20.70">
    <property type="entry name" value="Aldolase class I"/>
    <property type="match status" value="1"/>
</dbReference>
<keyword evidence="1" id="KW-0949">S-adenosyl-L-methionine</keyword>
<name>R4KB33_CLOPA</name>
<dbReference type="SUPFAM" id="SSF102114">
    <property type="entry name" value="Radical SAM enzymes"/>
    <property type="match status" value="1"/>
</dbReference>
<dbReference type="Proteomes" id="UP000013523">
    <property type="component" value="Chromosome"/>
</dbReference>
<organism evidence="6 7">
    <name type="scientific">Clostridium pasteurianum BC1</name>
    <dbReference type="NCBI Taxonomy" id="86416"/>
    <lineage>
        <taxon>Bacteria</taxon>
        <taxon>Bacillati</taxon>
        <taxon>Bacillota</taxon>
        <taxon>Clostridia</taxon>
        <taxon>Eubacteriales</taxon>
        <taxon>Clostridiaceae</taxon>
        <taxon>Clostridium</taxon>
    </lineage>
</organism>
<dbReference type="NCBIfam" id="NF045502">
    <property type="entry name" value="variant_rSAM"/>
    <property type="match status" value="1"/>
</dbReference>
<dbReference type="HOGENOM" id="CLU_054532_0_0_9"/>
<evidence type="ECO:0000256" key="4">
    <source>
        <dbReference type="ARBA" id="ARBA00023014"/>
    </source>
</evidence>
<keyword evidence="3" id="KW-0408">Iron</keyword>
<dbReference type="STRING" id="86416.Clopa_4165"/>
<dbReference type="OrthoDB" id="5391057at2"/>
<keyword evidence="4" id="KW-0411">Iron-sulfur</keyword>
<dbReference type="SFLD" id="SFLDS00029">
    <property type="entry name" value="Radical_SAM"/>
    <property type="match status" value="1"/>
</dbReference>
<sequence>MALLNENDSYNYLPKIKTTVENIKKELLEEVKLKIGVFVEGISFDPNDIKKFPIGTEYQEQIHILFDMDKAHHSGFLLPSNFYLPHGVFAAFRWDPNSRYRLVEEDGKPVLYKDKTRLTEINFYKRPKLLGYNTRNGEAFGHIANFNPEGSVNVCYSNECALKDTGDDCLFCNINSTAGAYKSENIFIKTPEQVGEVVAAAYKEGAGNHVNVTGGFIPERREIDYYADVAVEIREQTGLDDFNGTAVIGAPLDFGVIEKYKEAGYRTIAMNLEIWDKNFYKTICPGKEKTCGGRDHWIEALEYAAQVFGRGNVRSNLVAGIEPKQSILEGVEYLAEKGVLCYANAWCPNPGSTLEGHRTPETEWHFDLQRKVADIFIKNGYKVDQLYNGAGNSSSIHDIFRIETEYFDKAYLPQYKFKQL</sequence>
<dbReference type="GO" id="GO:0046872">
    <property type="term" value="F:metal ion binding"/>
    <property type="evidence" value="ECO:0007669"/>
    <property type="project" value="UniProtKB-KW"/>
</dbReference>
<evidence type="ECO:0000313" key="7">
    <source>
        <dbReference type="Proteomes" id="UP000013523"/>
    </source>
</evidence>
<accession>R4KB33</accession>
<dbReference type="Pfam" id="PF04055">
    <property type="entry name" value="Radical_SAM"/>
    <property type="match status" value="1"/>
</dbReference>
<evidence type="ECO:0000256" key="3">
    <source>
        <dbReference type="ARBA" id="ARBA00023004"/>
    </source>
</evidence>
<proteinExistence type="predicted"/>
<dbReference type="EMBL" id="CP003261">
    <property type="protein sequence ID" value="AGK98896.1"/>
    <property type="molecule type" value="Genomic_DNA"/>
</dbReference>
<keyword evidence="7" id="KW-1185">Reference proteome</keyword>
<dbReference type="GO" id="GO:0051536">
    <property type="term" value="F:iron-sulfur cluster binding"/>
    <property type="evidence" value="ECO:0007669"/>
    <property type="project" value="UniProtKB-KW"/>
</dbReference>
<feature type="domain" description="Radical SAM core" evidence="5">
    <location>
        <begin position="146"/>
        <end position="382"/>
    </location>
</feature>
<evidence type="ECO:0000259" key="5">
    <source>
        <dbReference type="PROSITE" id="PS51918"/>
    </source>
</evidence>
<dbReference type="InterPro" id="IPR013785">
    <property type="entry name" value="Aldolase_TIM"/>
</dbReference>
<dbReference type="KEGG" id="cpas:Clopa_4165"/>
<keyword evidence="2" id="KW-0479">Metal-binding</keyword>
<evidence type="ECO:0000313" key="6">
    <source>
        <dbReference type="EMBL" id="AGK98896.1"/>
    </source>
</evidence>
<gene>
    <name evidence="6" type="ORF">Clopa_4165</name>
</gene>
<dbReference type="GO" id="GO:0003824">
    <property type="term" value="F:catalytic activity"/>
    <property type="evidence" value="ECO:0007669"/>
    <property type="project" value="InterPro"/>
</dbReference>
<evidence type="ECO:0000256" key="1">
    <source>
        <dbReference type="ARBA" id="ARBA00022691"/>
    </source>
</evidence>
<dbReference type="PATRIC" id="fig|86416.3.peg.4169"/>
<dbReference type="InterPro" id="IPR007197">
    <property type="entry name" value="rSAM"/>
</dbReference>
<dbReference type="eggNOG" id="COG2516">
    <property type="taxonomic scope" value="Bacteria"/>
</dbReference>
<dbReference type="AlphaFoldDB" id="R4KB33"/>